<dbReference type="RefSeq" id="WP_189000451.1">
    <property type="nucleotide sequence ID" value="NZ_BMOD01000002.1"/>
</dbReference>
<dbReference type="Gene3D" id="3.40.50.2000">
    <property type="entry name" value="Glycogen Phosphorylase B"/>
    <property type="match status" value="2"/>
</dbReference>
<evidence type="ECO:0000313" key="3">
    <source>
        <dbReference type="EMBL" id="GGJ24945.1"/>
    </source>
</evidence>
<sequence length="357" mass="39734">MRILFVIAGLGRGGAETQVVRLTENMLGRHQVRIISLLKENAFEERLKRQQIDLVTLPINDRSRIFKNLAALFREVKNFRPDCSIGFMFHGIMVSRLFSVLMGVPSIGSIRTEKAQGTKDKLLKWTDFASRALVVNADRTRNKIIERKLTRPDKVRIINNAMDEAFLQEPLQPGQDSPVFHWVAIGRLIEAKGYDHLIQAMAGLPQAKLTLVGGGPLREALQQQVHNLKLEDRVLLAGETADVLSYLRQADGVVLSSRWEGMPNALLEAMAAGKPCVATNVGGVSSLQGQGDNLIMVQPDAAEPLQEGMQRMMQLSAAERTSMGVRARAFVKDHFGATAVVRLWEEVIENSSNHRRK</sequence>
<feature type="domain" description="Glycosyl transferase family 1" evidence="1">
    <location>
        <begin position="183"/>
        <end position="328"/>
    </location>
</feature>
<dbReference type="Proteomes" id="UP000632222">
    <property type="component" value="Unassembled WGS sequence"/>
</dbReference>
<evidence type="ECO:0000313" key="4">
    <source>
        <dbReference type="Proteomes" id="UP000632222"/>
    </source>
</evidence>
<gene>
    <name evidence="3" type="ORF">GCM10008938_08820</name>
</gene>
<keyword evidence="4" id="KW-1185">Reference proteome</keyword>
<dbReference type="Pfam" id="PF13439">
    <property type="entry name" value="Glyco_transf_4"/>
    <property type="match status" value="1"/>
</dbReference>
<comment type="caution">
    <text evidence="3">The sequence shown here is derived from an EMBL/GenBank/DDBJ whole genome shotgun (WGS) entry which is preliminary data.</text>
</comment>
<accession>A0ABQ2CX68</accession>
<dbReference type="SUPFAM" id="SSF53756">
    <property type="entry name" value="UDP-Glycosyltransferase/glycogen phosphorylase"/>
    <property type="match status" value="1"/>
</dbReference>
<proteinExistence type="predicted"/>
<dbReference type="InterPro" id="IPR001296">
    <property type="entry name" value="Glyco_trans_1"/>
</dbReference>
<dbReference type="CDD" id="cd03811">
    <property type="entry name" value="GT4_GT28_WabH-like"/>
    <property type="match status" value="1"/>
</dbReference>
<name>A0ABQ2CX68_9DEIO</name>
<dbReference type="PANTHER" id="PTHR12526:SF638">
    <property type="entry name" value="SPORE COAT PROTEIN SA"/>
    <property type="match status" value="1"/>
</dbReference>
<feature type="domain" description="Glycosyltransferase subfamily 4-like N-terminal" evidence="2">
    <location>
        <begin position="13"/>
        <end position="164"/>
    </location>
</feature>
<keyword evidence="3" id="KW-0808">Transferase</keyword>
<dbReference type="Pfam" id="PF00534">
    <property type="entry name" value="Glycos_transf_1"/>
    <property type="match status" value="1"/>
</dbReference>
<dbReference type="PANTHER" id="PTHR12526">
    <property type="entry name" value="GLYCOSYLTRANSFERASE"/>
    <property type="match status" value="1"/>
</dbReference>
<organism evidence="3 4">
    <name type="scientific">Deinococcus roseus</name>
    <dbReference type="NCBI Taxonomy" id="392414"/>
    <lineage>
        <taxon>Bacteria</taxon>
        <taxon>Thermotogati</taxon>
        <taxon>Deinococcota</taxon>
        <taxon>Deinococci</taxon>
        <taxon>Deinococcales</taxon>
        <taxon>Deinococcaceae</taxon>
        <taxon>Deinococcus</taxon>
    </lineage>
</organism>
<protein>
    <submittedName>
        <fullName evidence="3">O-antigen biosynthesis glycosyl transferase family 4</fullName>
    </submittedName>
</protein>
<reference evidence="4" key="1">
    <citation type="journal article" date="2019" name="Int. J. Syst. Evol. Microbiol.">
        <title>The Global Catalogue of Microorganisms (GCM) 10K type strain sequencing project: providing services to taxonomists for standard genome sequencing and annotation.</title>
        <authorList>
            <consortium name="The Broad Institute Genomics Platform"/>
            <consortium name="The Broad Institute Genome Sequencing Center for Infectious Disease"/>
            <person name="Wu L."/>
            <person name="Ma J."/>
        </authorList>
    </citation>
    <scope>NUCLEOTIDE SEQUENCE [LARGE SCALE GENOMIC DNA]</scope>
    <source>
        <strain evidence="4">JCM 14370</strain>
    </source>
</reference>
<dbReference type="EMBL" id="BMOD01000002">
    <property type="protein sequence ID" value="GGJ24945.1"/>
    <property type="molecule type" value="Genomic_DNA"/>
</dbReference>
<dbReference type="GO" id="GO:0016740">
    <property type="term" value="F:transferase activity"/>
    <property type="evidence" value="ECO:0007669"/>
    <property type="project" value="UniProtKB-KW"/>
</dbReference>
<dbReference type="InterPro" id="IPR028098">
    <property type="entry name" value="Glyco_trans_4-like_N"/>
</dbReference>
<evidence type="ECO:0000259" key="1">
    <source>
        <dbReference type="Pfam" id="PF00534"/>
    </source>
</evidence>
<evidence type="ECO:0000259" key="2">
    <source>
        <dbReference type="Pfam" id="PF13439"/>
    </source>
</evidence>